<protein>
    <recommendedName>
        <fullName evidence="3">Phage protein</fullName>
    </recommendedName>
</protein>
<evidence type="ECO:0000313" key="1">
    <source>
        <dbReference type="EMBL" id="MCW2281729.1"/>
    </source>
</evidence>
<dbReference type="EMBL" id="JAOQNN010000002">
    <property type="protein sequence ID" value="MCW2281729.1"/>
    <property type="molecule type" value="Genomic_DNA"/>
</dbReference>
<accession>A0AAW5TRV5</accession>
<comment type="caution">
    <text evidence="1">The sequence shown here is derived from an EMBL/GenBank/DDBJ whole genome shotgun (WGS) entry which is preliminary data.</text>
</comment>
<dbReference type="RefSeq" id="WP_260317929.1">
    <property type="nucleotide sequence ID" value="NZ_JAOQNN010000002.1"/>
</dbReference>
<dbReference type="AlphaFoldDB" id="A0AAW5TRV5"/>
<proteinExistence type="predicted"/>
<dbReference type="Proteomes" id="UP001207687">
    <property type="component" value="Unassembled WGS sequence"/>
</dbReference>
<gene>
    <name evidence="1" type="ORF">M2256_002251</name>
</gene>
<evidence type="ECO:0000313" key="2">
    <source>
        <dbReference type="Proteomes" id="UP001207687"/>
    </source>
</evidence>
<name>A0AAW5TRV5_9LACT</name>
<evidence type="ECO:0008006" key="3">
    <source>
        <dbReference type="Google" id="ProtNLM"/>
    </source>
</evidence>
<sequence length="57" mass="6849">MRTIANYRNFDIKKSRTGKIFAYSDKDLSEYEEIKFTRSFETVSEAKDAIDGYWRKK</sequence>
<reference evidence="1" key="1">
    <citation type="submission" date="2023-08" db="EMBL/GenBank/DDBJ databases">
        <title>Genomic analyses of the natural microbiome of Caenorhabditis elegans.</title>
        <authorList>
            <person name="Samuel B."/>
        </authorList>
    </citation>
    <scope>NUCLEOTIDE SEQUENCE</scope>
    <source>
        <strain evidence="1">BIGb0220</strain>
    </source>
</reference>
<organism evidence="1 2">
    <name type="scientific">Lactococcus lactis</name>
    <dbReference type="NCBI Taxonomy" id="1358"/>
    <lineage>
        <taxon>Bacteria</taxon>
        <taxon>Bacillati</taxon>
        <taxon>Bacillota</taxon>
        <taxon>Bacilli</taxon>
        <taxon>Lactobacillales</taxon>
        <taxon>Streptococcaceae</taxon>
        <taxon>Lactococcus</taxon>
    </lineage>
</organism>